<comment type="caution">
    <text evidence="2">The sequence shown here is derived from an EMBL/GenBank/DDBJ whole genome shotgun (WGS) entry which is preliminary data.</text>
</comment>
<accession>A0ABW9DIN2</accession>
<dbReference type="EMBL" id="JAQQBZ010000030">
    <property type="protein sequence ID" value="MFM0597313.1"/>
    <property type="molecule type" value="Genomic_DNA"/>
</dbReference>
<protein>
    <submittedName>
        <fullName evidence="2">Uncharacterized protein</fullName>
    </submittedName>
</protein>
<gene>
    <name evidence="2" type="ORF">PQQ68_30205</name>
</gene>
<reference evidence="2 3" key="1">
    <citation type="journal article" date="2024" name="Chem. Sci.">
        <title>Discovery of megapolipeptins by genome mining of a Burkholderiales bacteria collection.</title>
        <authorList>
            <person name="Paulo B.S."/>
            <person name="Recchia M.J.J."/>
            <person name="Lee S."/>
            <person name="Fergusson C.H."/>
            <person name="Romanowski S.B."/>
            <person name="Hernandez A."/>
            <person name="Krull N."/>
            <person name="Liu D.Y."/>
            <person name="Cavanagh H."/>
            <person name="Bos A."/>
            <person name="Gray C.A."/>
            <person name="Murphy B.T."/>
            <person name="Linington R.G."/>
            <person name="Eustaquio A.S."/>
        </authorList>
    </citation>
    <scope>NUCLEOTIDE SEQUENCE [LARGE SCALE GENOMIC DNA]</scope>
    <source>
        <strain evidence="2 3">RL17-335-BIF-A</strain>
    </source>
</reference>
<organism evidence="2 3">
    <name type="scientific">Paraburkholderia dilworthii</name>
    <dbReference type="NCBI Taxonomy" id="948106"/>
    <lineage>
        <taxon>Bacteria</taxon>
        <taxon>Pseudomonadati</taxon>
        <taxon>Pseudomonadota</taxon>
        <taxon>Betaproteobacteria</taxon>
        <taxon>Burkholderiales</taxon>
        <taxon>Burkholderiaceae</taxon>
        <taxon>Paraburkholderia</taxon>
    </lineage>
</organism>
<dbReference type="RefSeq" id="WP_408218054.1">
    <property type="nucleotide sequence ID" value="NZ_JAQQBZ010000030.1"/>
</dbReference>
<sequence length="53" mass="5831">MSRSSTPKHSPASRSNPTSMNLAALDTASVIENIKQTALPKEVTFGLYFSYQR</sequence>
<evidence type="ECO:0000313" key="2">
    <source>
        <dbReference type="EMBL" id="MFM0597313.1"/>
    </source>
</evidence>
<keyword evidence="3" id="KW-1185">Reference proteome</keyword>
<evidence type="ECO:0000313" key="3">
    <source>
        <dbReference type="Proteomes" id="UP001629367"/>
    </source>
</evidence>
<feature type="region of interest" description="Disordered" evidence="1">
    <location>
        <begin position="1"/>
        <end position="21"/>
    </location>
</feature>
<proteinExistence type="predicted"/>
<evidence type="ECO:0000256" key="1">
    <source>
        <dbReference type="SAM" id="MobiDB-lite"/>
    </source>
</evidence>
<name>A0ABW9DIN2_9BURK</name>
<dbReference type="Proteomes" id="UP001629367">
    <property type="component" value="Unassembled WGS sequence"/>
</dbReference>